<sequence>MMAAAFDVDLSAQELADMLPTGVAMPNQNDESVMVNRRFRELMTCSSARSFECWSQSIHPDDFDRIATAYLRPHAQNMPFASSSVLAAEPLRGVF</sequence>
<dbReference type="EMBL" id="LACB01001652">
    <property type="protein sequence ID" value="KAJ9478550.1"/>
    <property type="molecule type" value="Genomic_DNA"/>
</dbReference>
<evidence type="ECO:0000313" key="2">
    <source>
        <dbReference type="Proteomes" id="UP001227192"/>
    </source>
</evidence>
<comment type="caution">
    <text evidence="1">The sequence shown here is derived from an EMBL/GenBank/DDBJ whole genome shotgun (WGS) entry which is preliminary data.</text>
</comment>
<name>A0AAI9T5P6_PENTH</name>
<accession>A0AAI9T5P6</accession>
<proteinExistence type="predicted"/>
<dbReference type="AlphaFoldDB" id="A0AAI9T5P6"/>
<organism evidence="1 2">
    <name type="scientific">Penicillium thymicola</name>
    <dbReference type="NCBI Taxonomy" id="293382"/>
    <lineage>
        <taxon>Eukaryota</taxon>
        <taxon>Fungi</taxon>
        <taxon>Dikarya</taxon>
        <taxon>Ascomycota</taxon>
        <taxon>Pezizomycotina</taxon>
        <taxon>Eurotiomycetes</taxon>
        <taxon>Eurotiomycetidae</taxon>
        <taxon>Eurotiales</taxon>
        <taxon>Aspergillaceae</taxon>
        <taxon>Penicillium</taxon>
    </lineage>
</organism>
<keyword evidence="2" id="KW-1185">Reference proteome</keyword>
<evidence type="ECO:0000313" key="1">
    <source>
        <dbReference type="EMBL" id="KAJ9478550.1"/>
    </source>
</evidence>
<reference evidence="1" key="1">
    <citation type="submission" date="2015-06" db="EMBL/GenBank/DDBJ databases">
        <authorList>
            <person name="Nguyen H."/>
        </authorList>
    </citation>
    <scope>NUCLEOTIDE SEQUENCE</scope>
    <source>
        <strain evidence="1">DAOM 180753</strain>
    </source>
</reference>
<gene>
    <name evidence="1" type="ORF">VN97_g13188</name>
</gene>
<reference evidence="1" key="2">
    <citation type="journal article" date="2016" name="Fungal Biol.">
        <title>Ochratoxin A production by Penicillium thymicola.</title>
        <authorList>
            <person name="Nguyen H.D.T."/>
            <person name="McMullin D.R."/>
            <person name="Ponomareva E."/>
            <person name="Riley R."/>
            <person name="Pomraning K.R."/>
            <person name="Baker S.E."/>
            <person name="Seifert K.A."/>
        </authorList>
    </citation>
    <scope>NUCLEOTIDE SEQUENCE</scope>
    <source>
        <strain evidence="1">DAOM 180753</strain>
    </source>
</reference>
<dbReference type="Proteomes" id="UP001227192">
    <property type="component" value="Unassembled WGS sequence"/>
</dbReference>
<protein>
    <submittedName>
        <fullName evidence="1">Uncharacterized protein</fullName>
    </submittedName>
</protein>